<dbReference type="Proteomes" id="UP000193920">
    <property type="component" value="Unassembled WGS sequence"/>
</dbReference>
<dbReference type="OrthoDB" id="415889at2759"/>
<comment type="catalytic activity">
    <reaction evidence="10">
        <text>a 6-O-methyl-2'-deoxyguanosine in DNA + L-cysteinyl-[protein] = S-methyl-L-cysteinyl-[protein] + a 2'-deoxyguanosine in DNA</text>
        <dbReference type="Rhea" id="RHEA:24000"/>
        <dbReference type="Rhea" id="RHEA-COMP:10131"/>
        <dbReference type="Rhea" id="RHEA-COMP:10132"/>
        <dbReference type="Rhea" id="RHEA-COMP:11367"/>
        <dbReference type="Rhea" id="RHEA-COMP:11368"/>
        <dbReference type="ChEBI" id="CHEBI:29950"/>
        <dbReference type="ChEBI" id="CHEBI:82612"/>
        <dbReference type="ChEBI" id="CHEBI:85445"/>
        <dbReference type="ChEBI" id="CHEBI:85448"/>
        <dbReference type="EC" id="2.1.1.63"/>
    </reaction>
</comment>
<dbReference type="Pfam" id="PF00730">
    <property type="entry name" value="HhH-GPD"/>
    <property type="match status" value="1"/>
</dbReference>
<evidence type="ECO:0000256" key="4">
    <source>
        <dbReference type="ARBA" id="ARBA00022603"/>
    </source>
</evidence>
<keyword evidence="6" id="KW-0227">DNA damage</keyword>
<dbReference type="Gene3D" id="3.30.310.20">
    <property type="entry name" value="DNA-3-methyladenine glycosylase AlkA, N-terminal domain"/>
    <property type="match status" value="1"/>
</dbReference>
<dbReference type="InterPro" id="IPR001497">
    <property type="entry name" value="MethylDNA_cys_MeTrfase_AS"/>
</dbReference>
<dbReference type="SMART" id="SM01009">
    <property type="entry name" value="AlkA_N"/>
    <property type="match status" value="1"/>
</dbReference>
<dbReference type="InterPro" id="IPR018060">
    <property type="entry name" value="HTH_AraC"/>
</dbReference>
<dbReference type="Gene3D" id="1.10.340.30">
    <property type="entry name" value="Hypothetical protein, domain 2"/>
    <property type="match status" value="1"/>
</dbReference>
<evidence type="ECO:0000313" key="14">
    <source>
        <dbReference type="Proteomes" id="UP000193920"/>
    </source>
</evidence>
<feature type="compositionally biased region" description="Low complexity" evidence="11">
    <location>
        <begin position="601"/>
        <end position="613"/>
    </location>
</feature>
<dbReference type="PROSITE" id="PS01124">
    <property type="entry name" value="HTH_ARAC_FAMILY_2"/>
    <property type="match status" value="1"/>
</dbReference>
<dbReference type="GO" id="GO:0006285">
    <property type="term" value="P:base-excision repair, AP site formation"/>
    <property type="evidence" value="ECO:0007669"/>
    <property type="project" value="UniProtKB-ARBA"/>
</dbReference>
<dbReference type="Pfam" id="PF02870">
    <property type="entry name" value="Methyltransf_1N"/>
    <property type="match status" value="1"/>
</dbReference>
<dbReference type="InterPro" id="IPR003265">
    <property type="entry name" value="HhH-GPD_domain"/>
</dbReference>
<protein>
    <recommendedName>
        <fullName evidence="3">Methylated-DNA--protein-cysteine methyltransferase</fullName>
    </recommendedName>
    <alternativeName>
        <fullName evidence="8">6-O-methylguanine-DNA methyltransferase</fullName>
    </alternativeName>
    <alternativeName>
        <fullName evidence="9">O-6-methylguanine-DNA-alkyltransferase</fullName>
    </alternativeName>
</protein>
<reference evidence="13 14" key="1">
    <citation type="submission" date="2016-08" db="EMBL/GenBank/DDBJ databases">
        <title>A Parts List for Fungal Cellulosomes Revealed by Comparative Genomics.</title>
        <authorList>
            <consortium name="DOE Joint Genome Institute"/>
            <person name="Haitjema C.H."/>
            <person name="Gilmore S.P."/>
            <person name="Henske J.K."/>
            <person name="Solomon K.V."/>
            <person name="De Groot R."/>
            <person name="Kuo A."/>
            <person name="Mondo S.J."/>
            <person name="Salamov A.A."/>
            <person name="Labutti K."/>
            <person name="Zhao Z."/>
            <person name="Chiniquy J."/>
            <person name="Barry K."/>
            <person name="Brewer H.M."/>
            <person name="Purvine S.O."/>
            <person name="Wright A.T."/>
            <person name="Boxma B."/>
            <person name="Van Alen T."/>
            <person name="Hackstein J.H."/>
            <person name="Baker S.E."/>
            <person name="Grigoriev I.V."/>
            <person name="O'Malley M.A."/>
        </authorList>
    </citation>
    <scope>NUCLEOTIDE SEQUENCE [LARGE SCALE GENOMIC DNA]</scope>
    <source>
        <strain evidence="13 14">G1</strain>
    </source>
</reference>
<accession>A0A1Y2BC89</accession>
<evidence type="ECO:0000313" key="13">
    <source>
        <dbReference type="EMBL" id="ORY31705.1"/>
    </source>
</evidence>
<feature type="region of interest" description="Disordered" evidence="11">
    <location>
        <begin position="551"/>
        <end position="613"/>
    </location>
</feature>
<evidence type="ECO:0000256" key="11">
    <source>
        <dbReference type="SAM" id="MobiDB-lite"/>
    </source>
</evidence>
<dbReference type="InterPro" id="IPR011257">
    <property type="entry name" value="DNA_glycosylase"/>
</dbReference>
<sequence>MDSKYFSNIIFSKALKLIDNGFLETNDLEKLSMKLGITILQLKQIFNKELNQTPLEYIETIGILGFKNLEWFEEVFQYHYNITPTTFREKHQDKNFKEKDTFEIQVSYKPPFRYDDLLNLLDYFCVAGVEKVENGRYYKVIHIKTGENYSNGYMIVGNNEKKHCLEVSISSHLAKVLPQVIFLIKNLFDLYSDPDVVFDGLKRSNTIIKDCFLKGTRIPGSPDDYEICVRAILGQLISMKNTTQVLSAFCEKFGDKVQTGIEGLDYAFPTPERIHGIEKAIIYDEICSLHITRSKVNAIIGITEKFYNHTIDISNCIEPEVLIEKLLTIKGIGKWTSDFIALRAISYSDILMNTDYNIRRILEKKGIPDISIFDYFKPWKSHLTVGLFGLRETVLDQPDKLYKMYYDAPIGKMVIVSKNNKIIGVWIEGQRHYLSGFTEEEKMEMIEKPNHEMLQKAKQWLDQYFKEGKEPTVEGLVMTSSPPHGTKLRHDVWKIVKSIPYGRTLPLSQLIQKIRKKRGITRIATSVIREAIAHNPIAIFIPCHRVIIREDENRDENEEEEEDDDDENTNEIEIESESESEGEGERKGESESESESEGKGKTTTMIKTIKTTTTGYAGGISIKKYLLKLEREGKNEKK</sequence>
<evidence type="ECO:0000256" key="3">
    <source>
        <dbReference type="ARBA" id="ARBA00015377"/>
    </source>
</evidence>
<keyword evidence="5" id="KW-0808">Transferase</keyword>
<dbReference type="PROSITE" id="PS00374">
    <property type="entry name" value="MGMT"/>
    <property type="match status" value="1"/>
</dbReference>
<name>A0A1Y2BC89_9FUNG</name>
<dbReference type="InterPro" id="IPR008332">
    <property type="entry name" value="MethylG_MeTrfase_N"/>
</dbReference>
<dbReference type="Pfam" id="PF01035">
    <property type="entry name" value="DNA_binding_1"/>
    <property type="match status" value="1"/>
</dbReference>
<keyword evidence="14" id="KW-1185">Reference proteome</keyword>
<dbReference type="EMBL" id="MCOG01000168">
    <property type="protein sequence ID" value="ORY31705.1"/>
    <property type="molecule type" value="Genomic_DNA"/>
</dbReference>
<dbReference type="InterPro" id="IPR014048">
    <property type="entry name" value="MethylDNA_cys_MeTrfase_DNA-bd"/>
</dbReference>
<dbReference type="GO" id="GO:0043565">
    <property type="term" value="F:sequence-specific DNA binding"/>
    <property type="evidence" value="ECO:0007669"/>
    <property type="project" value="InterPro"/>
</dbReference>
<keyword evidence="4" id="KW-0489">Methyltransferase</keyword>
<dbReference type="CDD" id="cd06445">
    <property type="entry name" value="ATase"/>
    <property type="match status" value="1"/>
</dbReference>
<comment type="similarity">
    <text evidence="2">Belongs to the MGMT family.</text>
</comment>
<dbReference type="InterPro" id="IPR010316">
    <property type="entry name" value="AlkA_N"/>
</dbReference>
<evidence type="ECO:0000256" key="1">
    <source>
        <dbReference type="ARBA" id="ARBA00001286"/>
    </source>
</evidence>
<dbReference type="STRING" id="1754190.A0A1Y2BC89"/>
<dbReference type="GO" id="GO:0003908">
    <property type="term" value="F:methylated-DNA-[protein]-cysteine S-methyltransferase activity"/>
    <property type="evidence" value="ECO:0007669"/>
    <property type="project" value="UniProtKB-EC"/>
</dbReference>
<dbReference type="SMART" id="SM00478">
    <property type="entry name" value="ENDO3c"/>
    <property type="match status" value="1"/>
</dbReference>
<dbReference type="GO" id="GO:0032259">
    <property type="term" value="P:methylation"/>
    <property type="evidence" value="ECO:0007669"/>
    <property type="project" value="UniProtKB-KW"/>
</dbReference>
<dbReference type="Gene3D" id="1.10.10.10">
    <property type="entry name" value="Winged helix-like DNA-binding domain superfamily/Winged helix DNA-binding domain"/>
    <property type="match status" value="1"/>
</dbReference>
<evidence type="ECO:0000259" key="12">
    <source>
        <dbReference type="PROSITE" id="PS01124"/>
    </source>
</evidence>
<evidence type="ECO:0000256" key="2">
    <source>
        <dbReference type="ARBA" id="ARBA00008711"/>
    </source>
</evidence>
<dbReference type="InterPro" id="IPR037046">
    <property type="entry name" value="AlkA_N_sf"/>
</dbReference>
<feature type="compositionally biased region" description="Basic and acidic residues" evidence="11">
    <location>
        <begin position="583"/>
        <end position="600"/>
    </location>
</feature>
<evidence type="ECO:0000256" key="9">
    <source>
        <dbReference type="ARBA" id="ARBA00031621"/>
    </source>
</evidence>
<dbReference type="SUPFAM" id="SSF55945">
    <property type="entry name" value="TATA-box binding protein-like"/>
    <property type="match status" value="1"/>
</dbReference>
<dbReference type="PANTHER" id="PTHR10815:SF5">
    <property type="entry name" value="METHYLATED-DNA--PROTEIN-CYSTEINE METHYLTRANSFERASE"/>
    <property type="match status" value="1"/>
</dbReference>
<comment type="caution">
    <text evidence="13">The sequence shown here is derived from an EMBL/GenBank/DDBJ whole genome shotgun (WGS) entry which is preliminary data.</text>
</comment>
<organism evidence="13 14">
    <name type="scientific">Neocallimastix californiae</name>
    <dbReference type="NCBI Taxonomy" id="1754190"/>
    <lineage>
        <taxon>Eukaryota</taxon>
        <taxon>Fungi</taxon>
        <taxon>Fungi incertae sedis</taxon>
        <taxon>Chytridiomycota</taxon>
        <taxon>Chytridiomycota incertae sedis</taxon>
        <taxon>Neocallimastigomycetes</taxon>
        <taxon>Neocallimastigales</taxon>
        <taxon>Neocallimastigaceae</taxon>
        <taxon>Neocallimastix</taxon>
    </lineage>
</organism>
<keyword evidence="7" id="KW-0234">DNA repair</keyword>
<evidence type="ECO:0000256" key="10">
    <source>
        <dbReference type="ARBA" id="ARBA00049348"/>
    </source>
</evidence>
<proteinExistence type="inferred from homology"/>
<evidence type="ECO:0000256" key="6">
    <source>
        <dbReference type="ARBA" id="ARBA00022763"/>
    </source>
</evidence>
<dbReference type="SUPFAM" id="SSF46767">
    <property type="entry name" value="Methylated DNA-protein cysteine methyltransferase, C-terminal domain"/>
    <property type="match status" value="1"/>
</dbReference>
<dbReference type="Pfam" id="PF06029">
    <property type="entry name" value="AlkA_N"/>
    <property type="match status" value="1"/>
</dbReference>
<feature type="domain" description="HTH araC/xylS-type" evidence="12">
    <location>
        <begin position="64"/>
        <end position="90"/>
    </location>
</feature>
<comment type="catalytic activity">
    <reaction evidence="1">
        <text>a 4-O-methyl-thymidine in DNA + L-cysteinyl-[protein] = a thymidine in DNA + S-methyl-L-cysteinyl-[protein]</text>
        <dbReference type="Rhea" id="RHEA:53428"/>
        <dbReference type="Rhea" id="RHEA-COMP:10131"/>
        <dbReference type="Rhea" id="RHEA-COMP:10132"/>
        <dbReference type="Rhea" id="RHEA-COMP:13555"/>
        <dbReference type="Rhea" id="RHEA-COMP:13556"/>
        <dbReference type="ChEBI" id="CHEBI:29950"/>
        <dbReference type="ChEBI" id="CHEBI:82612"/>
        <dbReference type="ChEBI" id="CHEBI:137386"/>
        <dbReference type="ChEBI" id="CHEBI:137387"/>
        <dbReference type="EC" id="2.1.1.63"/>
    </reaction>
</comment>
<feature type="compositionally biased region" description="Acidic residues" evidence="11">
    <location>
        <begin position="553"/>
        <end position="582"/>
    </location>
</feature>
<dbReference type="SUPFAM" id="SSF48150">
    <property type="entry name" value="DNA-glycosylase"/>
    <property type="match status" value="1"/>
</dbReference>
<dbReference type="SUPFAM" id="SSF53155">
    <property type="entry name" value="Methylated DNA-protein cysteine methyltransferase domain"/>
    <property type="match status" value="1"/>
</dbReference>
<dbReference type="InterPro" id="IPR036217">
    <property type="entry name" value="MethylDNA_cys_MeTrfase_DNAb"/>
</dbReference>
<evidence type="ECO:0000256" key="5">
    <source>
        <dbReference type="ARBA" id="ARBA00022679"/>
    </source>
</evidence>
<dbReference type="AlphaFoldDB" id="A0A1Y2BC89"/>
<evidence type="ECO:0000256" key="7">
    <source>
        <dbReference type="ARBA" id="ARBA00023204"/>
    </source>
</evidence>
<gene>
    <name evidence="13" type="ORF">LY90DRAFT_673634</name>
</gene>
<dbReference type="GO" id="GO:0003700">
    <property type="term" value="F:DNA-binding transcription factor activity"/>
    <property type="evidence" value="ECO:0007669"/>
    <property type="project" value="InterPro"/>
</dbReference>
<dbReference type="PANTHER" id="PTHR10815">
    <property type="entry name" value="METHYLATED-DNA--PROTEIN-CYSTEINE METHYLTRANSFERASE"/>
    <property type="match status" value="1"/>
</dbReference>
<dbReference type="InterPro" id="IPR036631">
    <property type="entry name" value="MGMT_N_sf"/>
</dbReference>
<evidence type="ECO:0000256" key="8">
    <source>
        <dbReference type="ARBA" id="ARBA00030795"/>
    </source>
</evidence>
<dbReference type="Gene3D" id="3.30.160.70">
    <property type="entry name" value="Methylated DNA-protein cysteine methyltransferase domain"/>
    <property type="match status" value="1"/>
</dbReference>
<dbReference type="InterPro" id="IPR036388">
    <property type="entry name" value="WH-like_DNA-bd_sf"/>
</dbReference>